<protein>
    <submittedName>
        <fullName evidence="2">Mobilization protein</fullName>
    </submittedName>
</protein>
<name>A0A414FH10_9BACT</name>
<dbReference type="EMBL" id="QSJG01000071">
    <property type="protein sequence ID" value="RHD46217.1"/>
    <property type="molecule type" value="Genomic_DNA"/>
</dbReference>
<sequence>MGFVVLHMEKAHGSDSGTTAHIERFIIPKNADPTRTHLNRRLIEYPDGIKDRSAAIQQRLEEAGLTRKIGSNQVRAIRINVSGTHEDMKRIEEEGRLDEWCADNLKYFADTFGKENIVAAHLHRDEETPHIHVTLVPIVKGERKRRKREEQTKKRYRKKPTDTVRLCADDIMTRLKLKSYQDTYAVAMAKYGLQRGIDGSKARHKSTQQYYRDIQKLSDDLKAEVVDLQQQKETAQEELRRAKKEIQTEKLKGAATTAAANIAESVGSLFGSNKVKTLERENTALHKEVADHEETIEALQDRIQTMQADHSREIREMQQKHGREIADKDTRHKQEISFLK</sequence>
<dbReference type="GO" id="GO:0006310">
    <property type="term" value="P:DNA recombination"/>
    <property type="evidence" value="ECO:0007669"/>
    <property type="project" value="InterPro"/>
</dbReference>
<accession>A0A414FH10</accession>
<feature type="region of interest" description="Disordered" evidence="1">
    <location>
        <begin position="312"/>
        <end position="340"/>
    </location>
</feature>
<dbReference type="InterPro" id="IPR001668">
    <property type="entry name" value="Mob_Pre"/>
</dbReference>
<gene>
    <name evidence="2" type="ORF">DW789_15940</name>
</gene>
<dbReference type="AlphaFoldDB" id="A0A414FH10"/>
<proteinExistence type="predicted"/>
<dbReference type="NCBIfam" id="NF041497">
    <property type="entry name" value="MobV"/>
    <property type="match status" value="1"/>
</dbReference>
<evidence type="ECO:0000313" key="2">
    <source>
        <dbReference type="EMBL" id="RHD46217.1"/>
    </source>
</evidence>
<evidence type="ECO:0000313" key="3">
    <source>
        <dbReference type="Proteomes" id="UP000284361"/>
    </source>
</evidence>
<dbReference type="CDD" id="cd17242">
    <property type="entry name" value="MobM_relaxase"/>
    <property type="match status" value="1"/>
</dbReference>
<dbReference type="Pfam" id="PF01076">
    <property type="entry name" value="Mob_Pre"/>
    <property type="match status" value="1"/>
</dbReference>
<dbReference type="RefSeq" id="WP_118166329.1">
    <property type="nucleotide sequence ID" value="NZ_QSJG01000071.1"/>
</dbReference>
<feature type="non-terminal residue" evidence="2">
    <location>
        <position position="340"/>
    </location>
</feature>
<organism evidence="2 3">
    <name type="scientific">Phocaeicola plebeius</name>
    <dbReference type="NCBI Taxonomy" id="310297"/>
    <lineage>
        <taxon>Bacteria</taxon>
        <taxon>Pseudomonadati</taxon>
        <taxon>Bacteroidota</taxon>
        <taxon>Bacteroidia</taxon>
        <taxon>Bacteroidales</taxon>
        <taxon>Bacteroidaceae</taxon>
        <taxon>Phocaeicola</taxon>
    </lineage>
</organism>
<comment type="caution">
    <text evidence="2">The sequence shown here is derived from an EMBL/GenBank/DDBJ whole genome shotgun (WGS) entry which is preliminary data.</text>
</comment>
<dbReference type="Proteomes" id="UP000284361">
    <property type="component" value="Unassembled WGS sequence"/>
</dbReference>
<dbReference type="Gene3D" id="3.30.930.30">
    <property type="match status" value="1"/>
</dbReference>
<dbReference type="GO" id="GO:0003677">
    <property type="term" value="F:DNA binding"/>
    <property type="evidence" value="ECO:0007669"/>
    <property type="project" value="InterPro"/>
</dbReference>
<reference evidence="2 3" key="1">
    <citation type="submission" date="2018-08" db="EMBL/GenBank/DDBJ databases">
        <title>A genome reference for cultivated species of the human gut microbiota.</title>
        <authorList>
            <person name="Zou Y."/>
            <person name="Xue W."/>
            <person name="Luo G."/>
        </authorList>
    </citation>
    <scope>NUCLEOTIDE SEQUENCE [LARGE SCALE GENOMIC DNA]</scope>
    <source>
        <strain evidence="2 3">AM31-10</strain>
    </source>
</reference>
<evidence type="ECO:0000256" key="1">
    <source>
        <dbReference type="SAM" id="MobiDB-lite"/>
    </source>
</evidence>